<dbReference type="Proteomes" id="UP001143400">
    <property type="component" value="Unassembled WGS sequence"/>
</dbReference>
<reference evidence="1" key="1">
    <citation type="journal article" date="2014" name="Int. J. Syst. Evol. Microbiol.">
        <title>Complete genome sequence of Corynebacterium casei LMG S-19264T (=DSM 44701T), isolated from a smear-ripened cheese.</title>
        <authorList>
            <consortium name="US DOE Joint Genome Institute (JGI-PGF)"/>
            <person name="Walter F."/>
            <person name="Albersmeier A."/>
            <person name="Kalinowski J."/>
            <person name="Ruckert C."/>
        </authorList>
    </citation>
    <scope>NUCLEOTIDE SEQUENCE</scope>
    <source>
        <strain evidence="1">VKM B-1606</strain>
    </source>
</reference>
<evidence type="ECO:0000313" key="4">
    <source>
        <dbReference type="Proteomes" id="UP001143400"/>
    </source>
</evidence>
<gene>
    <name evidence="1" type="ORF">GCM10008170_18230</name>
    <name evidence="2" type="ORF">JOD31_000721</name>
</gene>
<evidence type="ECO:0000313" key="2">
    <source>
        <dbReference type="EMBL" id="MBM7850509.1"/>
    </source>
</evidence>
<keyword evidence="3" id="KW-1185">Reference proteome</keyword>
<name>A0A9W6IUG5_9HYPH</name>
<dbReference type="AlphaFoldDB" id="A0A9W6IUG5"/>
<dbReference type="Pfam" id="PF04328">
    <property type="entry name" value="Sel_put"/>
    <property type="match status" value="1"/>
</dbReference>
<protein>
    <submittedName>
        <fullName evidence="2">Uncharacterized short protein YbdD (DUF466 family)</fullName>
    </submittedName>
</protein>
<comment type="caution">
    <text evidence="1">The sequence shown here is derived from an EMBL/GenBank/DDBJ whole genome shotgun (WGS) entry which is preliminary data.</text>
</comment>
<sequence length="78" mass="8797">MRQALQSVRLKLDPLVCACRAARETAHLMVGVPDYDRYVAHIRATHPETEPMTRSAFFRDATDRRYGGGGRTGVMRCC</sequence>
<dbReference type="EMBL" id="BSFF01000002">
    <property type="protein sequence ID" value="GLK55804.1"/>
    <property type="molecule type" value="Genomic_DNA"/>
</dbReference>
<dbReference type="EMBL" id="JAFBCY010000001">
    <property type="protein sequence ID" value="MBM7850509.1"/>
    <property type="molecule type" value="Genomic_DNA"/>
</dbReference>
<dbReference type="RefSeq" id="WP_020184605.1">
    <property type="nucleotide sequence ID" value="NZ_BSFF01000002.1"/>
</dbReference>
<proteinExistence type="predicted"/>
<evidence type="ECO:0000313" key="1">
    <source>
        <dbReference type="EMBL" id="GLK55804.1"/>
    </source>
</evidence>
<dbReference type="Proteomes" id="UP000758856">
    <property type="component" value="Unassembled WGS sequence"/>
</dbReference>
<dbReference type="InterPro" id="IPR007423">
    <property type="entry name" value="Sel_put"/>
</dbReference>
<accession>A0A9W6IUG5</accession>
<evidence type="ECO:0000313" key="3">
    <source>
        <dbReference type="Proteomes" id="UP000758856"/>
    </source>
</evidence>
<dbReference type="PANTHER" id="PTHR38453:SF1">
    <property type="entry name" value="CYTOPLASMIC PROTEIN"/>
    <property type="match status" value="1"/>
</dbReference>
<reference evidence="2 3" key="2">
    <citation type="submission" date="2021-01" db="EMBL/GenBank/DDBJ databases">
        <title>Genomic Encyclopedia of Type Strains, Phase IV (KMG-IV): sequencing the most valuable type-strain genomes for metagenomic binning, comparative biology and taxonomic classification.</title>
        <authorList>
            <person name="Goeker M."/>
        </authorList>
    </citation>
    <scope>NUCLEOTIDE SEQUENCE [LARGE SCALE GENOMIC DNA]</scope>
    <source>
        <strain evidence="2 3">DSM 6130</strain>
    </source>
</reference>
<organism evidence="1 4">
    <name type="scientific">Methylopila capsulata</name>
    <dbReference type="NCBI Taxonomy" id="61654"/>
    <lineage>
        <taxon>Bacteria</taxon>
        <taxon>Pseudomonadati</taxon>
        <taxon>Pseudomonadota</taxon>
        <taxon>Alphaproteobacteria</taxon>
        <taxon>Hyphomicrobiales</taxon>
        <taxon>Methylopilaceae</taxon>
        <taxon>Methylopila</taxon>
    </lineage>
</organism>
<dbReference type="PANTHER" id="PTHR38453">
    <property type="entry name" value="CYTOPLASMIC PROTEIN-RELATED"/>
    <property type="match status" value="1"/>
</dbReference>
<reference evidence="1" key="3">
    <citation type="submission" date="2023-01" db="EMBL/GenBank/DDBJ databases">
        <authorList>
            <person name="Sun Q."/>
            <person name="Evtushenko L."/>
        </authorList>
    </citation>
    <scope>NUCLEOTIDE SEQUENCE</scope>
    <source>
        <strain evidence="1">VKM B-1606</strain>
    </source>
</reference>